<dbReference type="Proteomes" id="UP000528964">
    <property type="component" value="Unassembled WGS sequence"/>
</dbReference>
<dbReference type="EMBL" id="JACIDR010000001">
    <property type="protein sequence ID" value="MBB3972589.1"/>
    <property type="molecule type" value="Genomic_DNA"/>
</dbReference>
<gene>
    <name evidence="2" type="ORF">GGR24_001222</name>
</gene>
<proteinExistence type="predicted"/>
<evidence type="ECO:0000313" key="2">
    <source>
        <dbReference type="EMBL" id="MBB3972589.1"/>
    </source>
</evidence>
<dbReference type="Pfam" id="PF08885">
    <property type="entry name" value="GSCFA"/>
    <property type="match status" value="1"/>
</dbReference>
<dbReference type="RefSeq" id="WP_183394369.1">
    <property type="nucleotide sequence ID" value="NZ_JACIDR010000001.1"/>
</dbReference>
<dbReference type="InterPro" id="IPR014982">
    <property type="entry name" value="GSCFA"/>
</dbReference>
<reference evidence="2 3" key="1">
    <citation type="submission" date="2020-08" db="EMBL/GenBank/DDBJ databases">
        <title>Genomic Encyclopedia of Type Strains, Phase IV (KMG-IV): sequencing the most valuable type-strain genomes for metagenomic binning, comparative biology and taxonomic classification.</title>
        <authorList>
            <person name="Goeker M."/>
        </authorList>
    </citation>
    <scope>NUCLEOTIDE SEQUENCE [LARGE SCALE GENOMIC DNA]</scope>
    <source>
        <strain evidence="2 3">DSM 25481</strain>
    </source>
</reference>
<keyword evidence="3" id="KW-1185">Reference proteome</keyword>
<comment type="caution">
    <text evidence="2">The sequence shown here is derived from an EMBL/GenBank/DDBJ whole genome shotgun (WGS) entry which is preliminary data.</text>
</comment>
<accession>A0A7W6GGC7</accession>
<sequence>MADQPYRRLPKRAYWERAIATDAPGIYPDLYQKRFEVAPEHRIATAGSCFAQHIARNLRQNDFTVLDLEPAPRGLSEAQAQAYGYKLYSARFGNIYLVRQLLQLAQEAFGSFTPEDAVWVKGARFYDALRPSVEPNGLNTVQEVELHRKEHLSRVRKMLKTADIFVFTMGLTEGWVHKSSGTVYPLAPGVLAGAYDPDKVGFRNFGFNEIYDDFVAFRALIKEVNPDIRFILTVSPVPLKATVSGNHALTANLYSKSVLRAVAGALFEAFPDIDYFPSYEIIASSASEGRFFDETKRGVTADGVATAMRTFFEQHKPPSVPVMKTKAKRAGALVCEEELLGAFAS</sequence>
<protein>
    <recommendedName>
        <fullName evidence="1">GSCFA domain-containing protein</fullName>
    </recommendedName>
</protein>
<feature type="domain" description="GSCFA" evidence="1">
    <location>
        <begin position="42"/>
        <end position="311"/>
    </location>
</feature>
<evidence type="ECO:0000313" key="3">
    <source>
        <dbReference type="Proteomes" id="UP000528964"/>
    </source>
</evidence>
<evidence type="ECO:0000259" key="1">
    <source>
        <dbReference type="Pfam" id="PF08885"/>
    </source>
</evidence>
<name>A0A7W6GGC7_9HYPH</name>
<dbReference type="AlphaFoldDB" id="A0A7W6GGC7"/>
<organism evidence="2 3">
    <name type="scientific">Hansschlegelia beijingensis</name>
    <dbReference type="NCBI Taxonomy" id="1133344"/>
    <lineage>
        <taxon>Bacteria</taxon>
        <taxon>Pseudomonadati</taxon>
        <taxon>Pseudomonadota</taxon>
        <taxon>Alphaproteobacteria</taxon>
        <taxon>Hyphomicrobiales</taxon>
        <taxon>Methylopilaceae</taxon>
        <taxon>Hansschlegelia</taxon>
    </lineage>
</organism>